<protein>
    <submittedName>
        <fullName evidence="6">CHY-type Zn-finger protein</fullName>
    </submittedName>
</protein>
<evidence type="ECO:0000313" key="7">
    <source>
        <dbReference type="Proteomes" id="UP001249291"/>
    </source>
</evidence>
<keyword evidence="2" id="KW-0863">Zinc-finger</keyword>
<dbReference type="InterPro" id="IPR008913">
    <property type="entry name" value="Znf_CHY"/>
</dbReference>
<dbReference type="InterPro" id="IPR052604">
    <property type="entry name" value="Mito_Tim_assembly_helper"/>
</dbReference>
<proteinExistence type="predicted"/>
<dbReference type="PANTHER" id="PTHR28082:SF1">
    <property type="entry name" value="HELPER OF TIM PROTEIN 13"/>
    <property type="match status" value="1"/>
</dbReference>
<dbReference type="PANTHER" id="PTHR28082">
    <property type="entry name" value="ZINC FINGER PROTEIN"/>
    <property type="match status" value="1"/>
</dbReference>
<keyword evidence="3" id="KW-0862">Zinc</keyword>
<dbReference type="Proteomes" id="UP001249291">
    <property type="component" value="Unassembled WGS sequence"/>
</dbReference>
<sequence length="128" mass="14376">MGHHPEVSTASLWRGRSDDRPTEVGATTVHGLLVDDQTRCEHYQGPLDVIALKFSCCRDWYPCHLCHAELARHDARRWSTDERSTQAVLCGVCGSLLSIDAYLETSECPTCSAVFNPGCRLHHDLYFD</sequence>
<feature type="domain" description="CHY-type" evidence="5">
    <location>
        <begin position="33"/>
        <end position="113"/>
    </location>
</feature>
<name>A0ABU1HP19_9MICO</name>
<evidence type="ECO:0000256" key="2">
    <source>
        <dbReference type="ARBA" id="ARBA00022771"/>
    </source>
</evidence>
<organism evidence="6 7">
    <name type="scientific">Microbacterium foliorum</name>
    <dbReference type="NCBI Taxonomy" id="104336"/>
    <lineage>
        <taxon>Bacteria</taxon>
        <taxon>Bacillati</taxon>
        <taxon>Actinomycetota</taxon>
        <taxon>Actinomycetes</taxon>
        <taxon>Micrococcales</taxon>
        <taxon>Microbacteriaceae</taxon>
        <taxon>Microbacterium</taxon>
    </lineage>
</organism>
<evidence type="ECO:0000256" key="4">
    <source>
        <dbReference type="SAM" id="MobiDB-lite"/>
    </source>
</evidence>
<reference evidence="6 7" key="1">
    <citation type="submission" date="2023-08" db="EMBL/GenBank/DDBJ databases">
        <title>Functional and genomic diversity of the sorghum phyllosphere microbiome.</title>
        <authorList>
            <person name="Shade A."/>
        </authorList>
    </citation>
    <scope>NUCLEOTIDE SEQUENCE [LARGE SCALE GENOMIC DNA]</scope>
    <source>
        <strain evidence="6 7">SORGH_AS_0445</strain>
    </source>
</reference>
<dbReference type="Pfam" id="PF05495">
    <property type="entry name" value="zf-CHY"/>
    <property type="match status" value="1"/>
</dbReference>
<evidence type="ECO:0000313" key="6">
    <source>
        <dbReference type="EMBL" id="MDR6141782.1"/>
    </source>
</evidence>
<evidence type="ECO:0000256" key="3">
    <source>
        <dbReference type="ARBA" id="ARBA00022833"/>
    </source>
</evidence>
<accession>A0ABU1HP19</accession>
<comment type="caution">
    <text evidence="6">The sequence shown here is derived from an EMBL/GenBank/DDBJ whole genome shotgun (WGS) entry which is preliminary data.</text>
</comment>
<evidence type="ECO:0000259" key="5">
    <source>
        <dbReference type="PROSITE" id="PS51266"/>
    </source>
</evidence>
<gene>
    <name evidence="6" type="ORF">QE375_001336</name>
</gene>
<dbReference type="EMBL" id="JAVIZQ010000001">
    <property type="protein sequence ID" value="MDR6141782.1"/>
    <property type="molecule type" value="Genomic_DNA"/>
</dbReference>
<evidence type="ECO:0000256" key="1">
    <source>
        <dbReference type="ARBA" id="ARBA00022723"/>
    </source>
</evidence>
<dbReference type="InterPro" id="IPR037274">
    <property type="entry name" value="Znf_CHY_sf"/>
</dbReference>
<feature type="region of interest" description="Disordered" evidence="4">
    <location>
        <begin position="1"/>
        <end position="22"/>
    </location>
</feature>
<dbReference type="PROSITE" id="PS51266">
    <property type="entry name" value="ZF_CHY"/>
    <property type="match status" value="1"/>
</dbReference>
<keyword evidence="7" id="KW-1185">Reference proteome</keyword>
<dbReference type="SUPFAM" id="SSF161219">
    <property type="entry name" value="CHY zinc finger-like"/>
    <property type="match status" value="1"/>
</dbReference>
<keyword evidence="1" id="KW-0479">Metal-binding</keyword>